<dbReference type="STRING" id="595434.RISK_001825"/>
<comment type="caution">
    <text evidence="1">The sequence shown here is derived from an EMBL/GenBank/DDBJ whole genome shotgun (WGS) entry which is preliminary data.</text>
</comment>
<accession>A0A0J1EKC7</accession>
<reference evidence="1" key="1">
    <citation type="submission" date="2015-05" db="EMBL/GenBank/DDBJ databases">
        <title>Permanent draft genome of Rhodopirellula islandicus K833.</title>
        <authorList>
            <person name="Kizina J."/>
            <person name="Richter M."/>
            <person name="Glockner F.O."/>
            <person name="Harder J."/>
        </authorList>
    </citation>
    <scope>NUCLEOTIDE SEQUENCE [LARGE SCALE GENOMIC DNA]</scope>
    <source>
        <strain evidence="1">K833</strain>
    </source>
</reference>
<gene>
    <name evidence="1" type="ORF">RISK_001825</name>
</gene>
<dbReference type="EMBL" id="LECT01000016">
    <property type="protein sequence ID" value="KLU05974.1"/>
    <property type="molecule type" value="Genomic_DNA"/>
</dbReference>
<proteinExistence type="predicted"/>
<keyword evidence="2" id="KW-1185">Reference proteome</keyword>
<protein>
    <submittedName>
        <fullName evidence="1">Uncharacterized protein</fullName>
    </submittedName>
</protein>
<evidence type="ECO:0000313" key="2">
    <source>
        <dbReference type="Proteomes" id="UP000036367"/>
    </source>
</evidence>
<dbReference type="Proteomes" id="UP000036367">
    <property type="component" value="Unassembled WGS sequence"/>
</dbReference>
<sequence>MTPAYLLNREERVVAARNLRPLSLAIEIRTQSMRTIT</sequence>
<evidence type="ECO:0000313" key="1">
    <source>
        <dbReference type="EMBL" id="KLU05974.1"/>
    </source>
</evidence>
<organism evidence="1 2">
    <name type="scientific">Rhodopirellula islandica</name>
    <dbReference type="NCBI Taxonomy" id="595434"/>
    <lineage>
        <taxon>Bacteria</taxon>
        <taxon>Pseudomonadati</taxon>
        <taxon>Planctomycetota</taxon>
        <taxon>Planctomycetia</taxon>
        <taxon>Pirellulales</taxon>
        <taxon>Pirellulaceae</taxon>
        <taxon>Rhodopirellula</taxon>
    </lineage>
</organism>
<dbReference type="AlphaFoldDB" id="A0A0J1EKC7"/>
<dbReference type="PATRIC" id="fig|595434.4.peg.1747"/>
<name>A0A0J1EKC7_RHOIS</name>